<accession>A0A9N9BUJ8</accession>
<evidence type="ECO:0000256" key="1">
    <source>
        <dbReference type="SAM" id="MobiDB-lite"/>
    </source>
</evidence>
<name>A0A9N9BUJ8_9GLOM</name>
<dbReference type="OrthoDB" id="2156052at2759"/>
<keyword evidence="3" id="KW-1185">Reference proteome</keyword>
<dbReference type="AlphaFoldDB" id="A0A9N9BUJ8"/>
<comment type="caution">
    <text evidence="2">The sequence shown here is derived from an EMBL/GenBank/DDBJ whole genome shotgun (WGS) entry which is preliminary data.</text>
</comment>
<gene>
    <name evidence="2" type="ORF">FCALED_LOCUS7561</name>
</gene>
<dbReference type="EMBL" id="CAJVPQ010002028">
    <property type="protein sequence ID" value="CAG8580324.1"/>
    <property type="molecule type" value="Genomic_DNA"/>
</dbReference>
<reference evidence="2" key="1">
    <citation type="submission" date="2021-06" db="EMBL/GenBank/DDBJ databases">
        <authorList>
            <person name="Kallberg Y."/>
            <person name="Tangrot J."/>
            <person name="Rosling A."/>
        </authorList>
    </citation>
    <scope>NUCLEOTIDE SEQUENCE</scope>
    <source>
        <strain evidence="2">UK204</strain>
    </source>
</reference>
<evidence type="ECO:0000313" key="2">
    <source>
        <dbReference type="EMBL" id="CAG8580324.1"/>
    </source>
</evidence>
<feature type="region of interest" description="Disordered" evidence="1">
    <location>
        <begin position="253"/>
        <end position="303"/>
    </location>
</feature>
<evidence type="ECO:0000313" key="3">
    <source>
        <dbReference type="Proteomes" id="UP000789570"/>
    </source>
</evidence>
<organism evidence="2 3">
    <name type="scientific">Funneliformis caledonium</name>
    <dbReference type="NCBI Taxonomy" id="1117310"/>
    <lineage>
        <taxon>Eukaryota</taxon>
        <taxon>Fungi</taxon>
        <taxon>Fungi incertae sedis</taxon>
        <taxon>Mucoromycota</taxon>
        <taxon>Glomeromycotina</taxon>
        <taxon>Glomeromycetes</taxon>
        <taxon>Glomerales</taxon>
        <taxon>Glomeraceae</taxon>
        <taxon>Funneliformis</taxon>
    </lineage>
</organism>
<dbReference type="Proteomes" id="UP000789570">
    <property type="component" value="Unassembled WGS sequence"/>
</dbReference>
<sequence length="303" mass="34678">MHQSKTTELEFLSTIPPTIFYPDLEKSTSTTKSSTARTPLPVKCWATFFDEVKAYHFDDCIQCYSQPTFKTYDKSYDISNEEDVSGALKNNLLDNLNIITASRKQIEVFKRISKEDKVVGEPDFIYKRIGKRVGKLLLPIEVKTSWVLYLEDDEPLHERYEKDLERKRSEKILPDSNSKISVVDIIRQIFGYLVVNRLQYGILTTYNQHWFLKRPKNEPRALYISPVINIGSKNPTVFQCYGFLQYLAKKDTKCPSPGATPSQSSSSSIDDNESSDNNTAASDYEETSDNITSGSDYEEIFSS</sequence>
<proteinExistence type="predicted"/>
<protein>
    <submittedName>
        <fullName evidence="2">12350_t:CDS:1</fullName>
    </submittedName>
</protein>